<organism evidence="1 2">
    <name type="scientific">Smallanthus sonchifolius</name>
    <dbReference type="NCBI Taxonomy" id="185202"/>
    <lineage>
        <taxon>Eukaryota</taxon>
        <taxon>Viridiplantae</taxon>
        <taxon>Streptophyta</taxon>
        <taxon>Embryophyta</taxon>
        <taxon>Tracheophyta</taxon>
        <taxon>Spermatophyta</taxon>
        <taxon>Magnoliopsida</taxon>
        <taxon>eudicotyledons</taxon>
        <taxon>Gunneridae</taxon>
        <taxon>Pentapetalae</taxon>
        <taxon>asterids</taxon>
        <taxon>campanulids</taxon>
        <taxon>Asterales</taxon>
        <taxon>Asteraceae</taxon>
        <taxon>Asteroideae</taxon>
        <taxon>Heliantheae alliance</taxon>
        <taxon>Millerieae</taxon>
        <taxon>Smallanthus</taxon>
    </lineage>
</organism>
<evidence type="ECO:0000313" key="2">
    <source>
        <dbReference type="Proteomes" id="UP001056120"/>
    </source>
</evidence>
<name>A0ACB8Z915_9ASTR</name>
<gene>
    <name evidence="1" type="ORF">L1987_76805</name>
</gene>
<keyword evidence="2" id="KW-1185">Reference proteome</keyword>
<protein>
    <submittedName>
        <fullName evidence="1">Uncharacterized protein</fullName>
    </submittedName>
</protein>
<accession>A0ACB8Z915</accession>
<reference evidence="1 2" key="2">
    <citation type="journal article" date="2022" name="Mol. Ecol. Resour.">
        <title>The genomes of chicory, endive, great burdock and yacon provide insights into Asteraceae paleo-polyploidization history and plant inulin production.</title>
        <authorList>
            <person name="Fan W."/>
            <person name="Wang S."/>
            <person name="Wang H."/>
            <person name="Wang A."/>
            <person name="Jiang F."/>
            <person name="Liu H."/>
            <person name="Zhao H."/>
            <person name="Xu D."/>
            <person name="Zhang Y."/>
        </authorList>
    </citation>
    <scope>NUCLEOTIDE SEQUENCE [LARGE SCALE GENOMIC DNA]</scope>
    <source>
        <strain evidence="2">cv. Yunnan</strain>
        <tissue evidence="1">Leaves</tissue>
    </source>
</reference>
<evidence type="ECO:0000313" key="1">
    <source>
        <dbReference type="EMBL" id="KAI3693851.1"/>
    </source>
</evidence>
<sequence length="115" mass="12935">MKGFISALPPPPRLKKGEEKEEADIEPGVRNLELKELPDIPVSKDLHVKVPTLSGSNIRRVFPPNLCQGMRSMQVYHLLIAYLISLCIQIEALICAESALTTHICIWKGILHHKF</sequence>
<dbReference type="EMBL" id="CM042043">
    <property type="protein sequence ID" value="KAI3693851.1"/>
    <property type="molecule type" value="Genomic_DNA"/>
</dbReference>
<proteinExistence type="predicted"/>
<comment type="caution">
    <text evidence="1">The sequence shown here is derived from an EMBL/GenBank/DDBJ whole genome shotgun (WGS) entry which is preliminary data.</text>
</comment>
<reference evidence="2" key="1">
    <citation type="journal article" date="2022" name="Mol. Ecol. Resour.">
        <title>The genomes of chicory, endive, great burdock and yacon provide insights into Asteraceae palaeo-polyploidization history and plant inulin production.</title>
        <authorList>
            <person name="Fan W."/>
            <person name="Wang S."/>
            <person name="Wang H."/>
            <person name="Wang A."/>
            <person name="Jiang F."/>
            <person name="Liu H."/>
            <person name="Zhao H."/>
            <person name="Xu D."/>
            <person name="Zhang Y."/>
        </authorList>
    </citation>
    <scope>NUCLEOTIDE SEQUENCE [LARGE SCALE GENOMIC DNA]</scope>
    <source>
        <strain evidence="2">cv. Yunnan</strain>
    </source>
</reference>
<dbReference type="Proteomes" id="UP001056120">
    <property type="component" value="Linkage Group LG26"/>
</dbReference>